<name>A0A2G5SHD5_9PELO</name>
<keyword evidence="2" id="KW-0472">Membrane</keyword>
<reference evidence="4" key="1">
    <citation type="submission" date="2017-10" db="EMBL/GenBank/DDBJ databases">
        <title>Rapid genome shrinkage in a self-fertile nematode reveals novel sperm competition proteins.</title>
        <authorList>
            <person name="Yin D."/>
            <person name="Schwarz E.M."/>
            <person name="Thomas C.G."/>
            <person name="Felde R.L."/>
            <person name="Korf I.F."/>
            <person name="Cutter A.D."/>
            <person name="Schartner C.M."/>
            <person name="Ralston E.J."/>
            <person name="Meyer B.J."/>
            <person name="Haag E.S."/>
        </authorList>
    </citation>
    <scope>NUCLEOTIDE SEQUENCE [LARGE SCALE GENOMIC DNA]</scope>
    <source>
        <strain evidence="4">JU1422</strain>
    </source>
</reference>
<dbReference type="EMBL" id="PDUG01000008">
    <property type="protein sequence ID" value="PIC14313.1"/>
    <property type="molecule type" value="Genomic_DNA"/>
</dbReference>
<evidence type="ECO:0000313" key="4">
    <source>
        <dbReference type="Proteomes" id="UP000230233"/>
    </source>
</evidence>
<feature type="region of interest" description="Disordered" evidence="1">
    <location>
        <begin position="74"/>
        <end position="95"/>
    </location>
</feature>
<feature type="transmembrane region" description="Helical" evidence="2">
    <location>
        <begin position="20"/>
        <end position="41"/>
    </location>
</feature>
<comment type="caution">
    <text evidence="3">The sequence shown here is derived from an EMBL/GenBank/DDBJ whole genome shotgun (WGS) entry which is preliminary data.</text>
</comment>
<gene>
    <name evidence="3" type="primary">Cni-F49D11.14</name>
    <name evidence="3" type="ORF">B9Z55_027261</name>
</gene>
<keyword evidence="2" id="KW-1133">Transmembrane helix</keyword>
<dbReference type="OrthoDB" id="10413694at2759"/>
<keyword evidence="2" id="KW-0812">Transmembrane</keyword>
<protein>
    <submittedName>
        <fullName evidence="3">Uncharacterized protein</fullName>
    </submittedName>
</protein>
<evidence type="ECO:0000256" key="2">
    <source>
        <dbReference type="SAM" id="Phobius"/>
    </source>
</evidence>
<keyword evidence="4" id="KW-1185">Reference proteome</keyword>
<feature type="compositionally biased region" description="Basic residues" evidence="1">
    <location>
        <begin position="74"/>
        <end position="88"/>
    </location>
</feature>
<accession>A0A2G5SHD5</accession>
<evidence type="ECO:0000313" key="3">
    <source>
        <dbReference type="EMBL" id="PIC14313.1"/>
    </source>
</evidence>
<sequence length="95" mass="11077">MDKYQVYHYYQHYSPDNSDLYWSYFGLGVIFLVSISIPLYLQHSATGDMPTGEALSAENYVQWHLEQEIAQIKAKTRARKGKKKRKRGSISTEED</sequence>
<proteinExistence type="predicted"/>
<dbReference type="Proteomes" id="UP000230233">
    <property type="component" value="Unassembled WGS sequence"/>
</dbReference>
<organism evidence="3 4">
    <name type="scientific">Caenorhabditis nigoni</name>
    <dbReference type="NCBI Taxonomy" id="1611254"/>
    <lineage>
        <taxon>Eukaryota</taxon>
        <taxon>Metazoa</taxon>
        <taxon>Ecdysozoa</taxon>
        <taxon>Nematoda</taxon>
        <taxon>Chromadorea</taxon>
        <taxon>Rhabditida</taxon>
        <taxon>Rhabditina</taxon>
        <taxon>Rhabditomorpha</taxon>
        <taxon>Rhabditoidea</taxon>
        <taxon>Rhabditidae</taxon>
        <taxon>Peloderinae</taxon>
        <taxon>Caenorhabditis</taxon>
    </lineage>
</organism>
<evidence type="ECO:0000256" key="1">
    <source>
        <dbReference type="SAM" id="MobiDB-lite"/>
    </source>
</evidence>
<dbReference type="AlphaFoldDB" id="A0A2G5SHD5"/>